<dbReference type="OMA" id="MGCKINS"/>
<gene>
    <name evidence="1" type="ORF">KP509_12G021000</name>
</gene>
<name>A0A8T2TH97_CERRI</name>
<accession>A0A8T2TH97</accession>
<organism evidence="1 2">
    <name type="scientific">Ceratopteris richardii</name>
    <name type="common">Triangle waterfern</name>
    <dbReference type="NCBI Taxonomy" id="49495"/>
    <lineage>
        <taxon>Eukaryota</taxon>
        <taxon>Viridiplantae</taxon>
        <taxon>Streptophyta</taxon>
        <taxon>Embryophyta</taxon>
        <taxon>Tracheophyta</taxon>
        <taxon>Polypodiopsida</taxon>
        <taxon>Polypodiidae</taxon>
        <taxon>Polypodiales</taxon>
        <taxon>Pteridineae</taxon>
        <taxon>Pteridaceae</taxon>
        <taxon>Parkerioideae</taxon>
        <taxon>Ceratopteris</taxon>
    </lineage>
</organism>
<dbReference type="AlphaFoldDB" id="A0A8T2TH97"/>
<proteinExistence type="predicted"/>
<dbReference type="PANTHER" id="PTHR35320:SF1">
    <property type="entry name" value="ATP-DEPENDENT CLP PROTEASE ATP-BINDING SUBUNIT"/>
    <property type="match status" value="1"/>
</dbReference>
<comment type="caution">
    <text evidence="1">The sequence shown here is derived from an EMBL/GenBank/DDBJ whole genome shotgun (WGS) entry which is preliminary data.</text>
</comment>
<keyword evidence="2" id="KW-1185">Reference proteome</keyword>
<evidence type="ECO:0000313" key="1">
    <source>
        <dbReference type="EMBL" id="KAH7422697.1"/>
    </source>
</evidence>
<evidence type="ECO:0000313" key="2">
    <source>
        <dbReference type="Proteomes" id="UP000825935"/>
    </source>
</evidence>
<dbReference type="PANTHER" id="PTHR35320">
    <property type="entry name" value="ATP-DEPENDENT CLP PROTEASE ATP-BINDING SUBUNIT"/>
    <property type="match status" value="1"/>
</dbReference>
<dbReference type="Proteomes" id="UP000825935">
    <property type="component" value="Chromosome 12"/>
</dbReference>
<sequence length="254" mass="27422">MAASQLQTSMFLGSRQAQKVRQHRQRAVPISTSAARQVLPFNVGISRSLVSASAASTLQEQSVILEKEDSSIPRSSSIEIRTLRNCKLGIAMYPDFVYNADGGGGYGTSEKLSDGKFAVKFDTDELHIPAVEGKTTTFLGLPLPPFLCIQVVPKSLEGLIDRSTGKVELNFCADFLFSVGSLYKAPPLVVNALLTTETAAGRLRSGHGQRLNSEGKCKLVGVAPLVPIEDVFMNAFLTLPTDCLAIMEAQFVFH</sequence>
<dbReference type="EMBL" id="CM035417">
    <property type="protein sequence ID" value="KAH7422697.1"/>
    <property type="molecule type" value="Genomic_DNA"/>
</dbReference>
<protein>
    <submittedName>
        <fullName evidence="1">Uncharacterized protein</fullName>
    </submittedName>
</protein>
<reference evidence="1" key="1">
    <citation type="submission" date="2021-08" db="EMBL/GenBank/DDBJ databases">
        <title>WGS assembly of Ceratopteris richardii.</title>
        <authorList>
            <person name="Marchant D.B."/>
            <person name="Chen G."/>
            <person name="Jenkins J."/>
            <person name="Shu S."/>
            <person name="Leebens-Mack J."/>
            <person name="Grimwood J."/>
            <person name="Schmutz J."/>
            <person name="Soltis P."/>
            <person name="Soltis D."/>
            <person name="Chen Z.-H."/>
        </authorList>
    </citation>
    <scope>NUCLEOTIDE SEQUENCE</scope>
    <source>
        <strain evidence="1">Whitten #5841</strain>
        <tissue evidence="1">Leaf</tissue>
    </source>
</reference>
<dbReference type="OrthoDB" id="2019561at2759"/>